<dbReference type="GO" id="GO:0008236">
    <property type="term" value="F:serine-type peptidase activity"/>
    <property type="evidence" value="ECO:0007669"/>
    <property type="project" value="InterPro"/>
</dbReference>
<evidence type="ECO:0000259" key="2">
    <source>
        <dbReference type="Pfam" id="PF00326"/>
    </source>
</evidence>
<name>A0A263CW12_9PSEU</name>
<gene>
    <name evidence="3" type="ORF">CFN78_26430</name>
</gene>
<dbReference type="InterPro" id="IPR029058">
    <property type="entry name" value="AB_hydrolase_fold"/>
</dbReference>
<evidence type="ECO:0000256" key="1">
    <source>
        <dbReference type="ARBA" id="ARBA00022801"/>
    </source>
</evidence>
<reference evidence="3 4" key="1">
    <citation type="submission" date="2017-07" db="EMBL/GenBank/DDBJ databases">
        <title>Amycolatopsis antarcticus sp. nov., isolated from the surface of an Antarcticus brown macroalga.</title>
        <authorList>
            <person name="Wang J."/>
            <person name="Leiva S."/>
            <person name="Huang J."/>
            <person name="Huang Y."/>
        </authorList>
    </citation>
    <scope>NUCLEOTIDE SEQUENCE [LARGE SCALE GENOMIC DNA]</scope>
    <source>
        <strain evidence="3 4">AU-G6</strain>
    </source>
</reference>
<accession>A0A263CW12</accession>
<proteinExistence type="predicted"/>
<dbReference type="InterPro" id="IPR001375">
    <property type="entry name" value="Peptidase_S9_cat"/>
</dbReference>
<dbReference type="OrthoDB" id="255603at2"/>
<dbReference type="GO" id="GO:0006508">
    <property type="term" value="P:proteolysis"/>
    <property type="evidence" value="ECO:0007669"/>
    <property type="project" value="InterPro"/>
</dbReference>
<organism evidence="3 4">
    <name type="scientific">Amycolatopsis antarctica</name>
    <dbReference type="NCBI Taxonomy" id="1854586"/>
    <lineage>
        <taxon>Bacteria</taxon>
        <taxon>Bacillati</taxon>
        <taxon>Actinomycetota</taxon>
        <taxon>Actinomycetes</taxon>
        <taxon>Pseudonocardiales</taxon>
        <taxon>Pseudonocardiaceae</taxon>
        <taxon>Amycolatopsis</taxon>
    </lineage>
</organism>
<dbReference type="SUPFAM" id="SSF53474">
    <property type="entry name" value="alpha/beta-Hydrolases"/>
    <property type="match status" value="1"/>
</dbReference>
<dbReference type="AlphaFoldDB" id="A0A263CW12"/>
<dbReference type="EMBL" id="NKYE01000022">
    <property type="protein sequence ID" value="OZM70281.1"/>
    <property type="molecule type" value="Genomic_DNA"/>
</dbReference>
<dbReference type="PANTHER" id="PTHR48081:SF13">
    <property type="entry name" value="ALPHA_BETA HYDROLASE"/>
    <property type="match status" value="1"/>
</dbReference>
<dbReference type="Pfam" id="PF00326">
    <property type="entry name" value="Peptidase_S9"/>
    <property type="match status" value="1"/>
</dbReference>
<dbReference type="InterPro" id="IPR050300">
    <property type="entry name" value="GDXG_lipolytic_enzyme"/>
</dbReference>
<sequence length="237" mass="25143">MTAQPSASRTISYGEHASQFVHEWLPAGPPRAAVAMLHGGWWRAEYDLHLMDAICADLAGRGLLVWNIEYRRIEGDGGGWPTTLDDVLSCVSTMPVPAGAPTTAIGHSAGGHLALLAGAHGAVDDVVALAPITDPARCFREGIGGTAPVLFTGGEPDDRPETYRAATPPAKQPAGHRLVVHGDADCSVPVVHSRDYVAAAEPPAEYLEVSGADHFAVIDPAHPLWQRVVSWMDRERG</sequence>
<keyword evidence="4" id="KW-1185">Reference proteome</keyword>
<dbReference type="PANTHER" id="PTHR48081">
    <property type="entry name" value="AB HYDROLASE SUPERFAMILY PROTEIN C4A8.06C"/>
    <property type="match status" value="1"/>
</dbReference>
<keyword evidence="1 3" id="KW-0378">Hydrolase</keyword>
<dbReference type="InParanoid" id="A0A263CW12"/>
<comment type="caution">
    <text evidence="3">The sequence shown here is derived from an EMBL/GenBank/DDBJ whole genome shotgun (WGS) entry which is preliminary data.</text>
</comment>
<evidence type="ECO:0000313" key="4">
    <source>
        <dbReference type="Proteomes" id="UP000242444"/>
    </source>
</evidence>
<dbReference type="Gene3D" id="3.40.50.1820">
    <property type="entry name" value="alpha/beta hydrolase"/>
    <property type="match status" value="1"/>
</dbReference>
<protein>
    <submittedName>
        <fullName evidence="3">Alpha/beta hydrolase</fullName>
    </submittedName>
</protein>
<dbReference type="Proteomes" id="UP000242444">
    <property type="component" value="Unassembled WGS sequence"/>
</dbReference>
<feature type="domain" description="Peptidase S9 prolyl oligopeptidase catalytic" evidence="2">
    <location>
        <begin position="104"/>
        <end position="201"/>
    </location>
</feature>
<evidence type="ECO:0000313" key="3">
    <source>
        <dbReference type="EMBL" id="OZM70281.1"/>
    </source>
</evidence>